<gene>
    <name evidence="1" type="ORF">COLO4_22971</name>
</gene>
<reference evidence="2" key="1">
    <citation type="submission" date="2013-09" db="EMBL/GenBank/DDBJ databases">
        <title>Corchorus olitorius genome sequencing.</title>
        <authorList>
            <person name="Alam M."/>
            <person name="Haque M.S."/>
            <person name="Islam M.S."/>
            <person name="Emdad E.M."/>
            <person name="Islam M.M."/>
            <person name="Ahmed B."/>
            <person name="Halim A."/>
            <person name="Hossen Q.M.M."/>
            <person name="Hossain M.Z."/>
            <person name="Ahmed R."/>
            <person name="Khan M.M."/>
            <person name="Islam R."/>
            <person name="Rashid M.M."/>
            <person name="Khan S.A."/>
            <person name="Rahman M.S."/>
            <person name="Alam M."/>
            <person name="Yahiya A.S."/>
            <person name="Khan M.S."/>
            <person name="Azam M.S."/>
            <person name="Haque T."/>
            <person name="Lashkar M.Z.H."/>
            <person name="Akhand A.I."/>
            <person name="Morshed G."/>
            <person name="Roy S."/>
            <person name="Uddin K.S."/>
            <person name="Rabeya T."/>
            <person name="Hossain A.S."/>
            <person name="Chowdhury A."/>
            <person name="Snigdha A.R."/>
            <person name="Mortoza M.S."/>
            <person name="Matin S.A."/>
            <person name="Hoque S.M.E."/>
            <person name="Islam M.K."/>
            <person name="Roy D.K."/>
            <person name="Haider R."/>
            <person name="Moosa M.M."/>
            <person name="Elias S.M."/>
            <person name="Hasan A.M."/>
            <person name="Jahan S."/>
            <person name="Shafiuddin M."/>
            <person name="Mahmood N."/>
            <person name="Shommy N.S."/>
        </authorList>
    </citation>
    <scope>NUCLEOTIDE SEQUENCE [LARGE SCALE GENOMIC DNA]</scope>
    <source>
        <strain evidence="2">cv. O-4</strain>
    </source>
</reference>
<dbReference type="AlphaFoldDB" id="A0A1R3IIT4"/>
<comment type="caution">
    <text evidence="1">The sequence shown here is derived from an EMBL/GenBank/DDBJ whole genome shotgun (WGS) entry which is preliminary data.</text>
</comment>
<sequence>MAIAKGEYKWRVTKFSVLIMTEERIRKPKTFDAGNCSSPGPRLMVRPGGLFFMGLIKPGLQMSQKTLACWSNTSGL</sequence>
<dbReference type="EMBL" id="AWUE01018135">
    <property type="protein sequence ID" value="OMO82485.1"/>
    <property type="molecule type" value="Genomic_DNA"/>
</dbReference>
<evidence type="ECO:0000313" key="1">
    <source>
        <dbReference type="EMBL" id="OMO82485.1"/>
    </source>
</evidence>
<accession>A0A1R3IIT4</accession>
<proteinExistence type="predicted"/>
<organism evidence="1 2">
    <name type="scientific">Corchorus olitorius</name>
    <dbReference type="NCBI Taxonomy" id="93759"/>
    <lineage>
        <taxon>Eukaryota</taxon>
        <taxon>Viridiplantae</taxon>
        <taxon>Streptophyta</taxon>
        <taxon>Embryophyta</taxon>
        <taxon>Tracheophyta</taxon>
        <taxon>Spermatophyta</taxon>
        <taxon>Magnoliopsida</taxon>
        <taxon>eudicotyledons</taxon>
        <taxon>Gunneridae</taxon>
        <taxon>Pentapetalae</taxon>
        <taxon>rosids</taxon>
        <taxon>malvids</taxon>
        <taxon>Malvales</taxon>
        <taxon>Malvaceae</taxon>
        <taxon>Grewioideae</taxon>
        <taxon>Apeibeae</taxon>
        <taxon>Corchorus</taxon>
    </lineage>
</organism>
<protein>
    <submittedName>
        <fullName evidence="1">Uncharacterized protein</fullName>
    </submittedName>
</protein>
<keyword evidence="2" id="KW-1185">Reference proteome</keyword>
<name>A0A1R3IIT4_9ROSI</name>
<evidence type="ECO:0000313" key="2">
    <source>
        <dbReference type="Proteomes" id="UP000187203"/>
    </source>
</evidence>
<dbReference type="Proteomes" id="UP000187203">
    <property type="component" value="Unassembled WGS sequence"/>
</dbReference>